<evidence type="ECO:0000313" key="1">
    <source>
        <dbReference type="EMBL" id="KAI9907864.1"/>
    </source>
</evidence>
<reference evidence="1 2" key="1">
    <citation type="journal article" date="2022" name="bioRxiv">
        <title>The genome of the oomycete Peronosclerospora sorghi, a cosmopolitan pathogen of maize and sorghum, is inflated with dispersed pseudogenes.</title>
        <authorList>
            <person name="Fletcher K."/>
            <person name="Martin F."/>
            <person name="Isakeit T."/>
            <person name="Cavanaugh K."/>
            <person name="Magill C."/>
            <person name="Michelmore R."/>
        </authorList>
    </citation>
    <scope>NUCLEOTIDE SEQUENCE [LARGE SCALE GENOMIC DNA]</scope>
    <source>
        <strain evidence="1">P6</strain>
    </source>
</reference>
<protein>
    <submittedName>
        <fullName evidence="1">Uncharacterized protein</fullName>
    </submittedName>
</protein>
<comment type="caution">
    <text evidence="1">The sequence shown here is derived from an EMBL/GenBank/DDBJ whole genome shotgun (WGS) entry which is preliminary data.</text>
</comment>
<dbReference type="Proteomes" id="UP001163321">
    <property type="component" value="Chromosome 8"/>
</dbReference>
<sequence length="441" mass="51812">MRCHYEVLGAARDGSTADIKKAYRLQALRWHPDKHNQNNVSIEEATEKFQAIQNAYAVLSDPHEKKWYDEHRDQILRGQDESEFEGDIDLFRYFSTSVYSGFGTDEKSFYSVYGKLFRKIDELDRGNDDNAHFAAAPELGDANTSMNDINYFYQHWKNYATKRNFSTVDEYKTTDAPTRLVRRAMEKENKKLRDAAKKEFNIQVRKLAEFVCRRDPRVLAFQKKKEEEKERQRIEEEAKKLEKQAAYDANRRAFEEHQEKLWADTTNKTSRIADRDIELELDKLRRKLDAEVLFCDMCSKIFKSTKQLQNHLASKKHREKEKQLGAVSDYDISDGEMDRDLQEELIEVGKAKRESNGDNASAEIFTKVKQNDVTNGGCEKHAVDEETARRNAEADKERLKKEKKAADKRRERKAMRKNKKKENVEKIVNDARIKKEKRNTR</sequence>
<name>A0ACC0VPJ7_9STRA</name>
<accession>A0ACC0VPJ7</accession>
<dbReference type="EMBL" id="CM047587">
    <property type="protein sequence ID" value="KAI9907864.1"/>
    <property type="molecule type" value="Genomic_DNA"/>
</dbReference>
<proteinExistence type="predicted"/>
<organism evidence="1 2">
    <name type="scientific">Peronosclerospora sorghi</name>
    <dbReference type="NCBI Taxonomy" id="230839"/>
    <lineage>
        <taxon>Eukaryota</taxon>
        <taxon>Sar</taxon>
        <taxon>Stramenopiles</taxon>
        <taxon>Oomycota</taxon>
        <taxon>Peronosporomycetes</taxon>
        <taxon>Peronosporales</taxon>
        <taxon>Peronosporaceae</taxon>
        <taxon>Peronosclerospora</taxon>
    </lineage>
</organism>
<gene>
    <name evidence="1" type="ORF">PsorP6_003868</name>
</gene>
<keyword evidence="2" id="KW-1185">Reference proteome</keyword>
<evidence type="ECO:0000313" key="2">
    <source>
        <dbReference type="Proteomes" id="UP001163321"/>
    </source>
</evidence>